<dbReference type="SMART" id="SM00353">
    <property type="entry name" value="HLH"/>
    <property type="match status" value="1"/>
</dbReference>
<accession>A0A1S2Z5Q3</accession>
<gene>
    <name evidence="9" type="primary">LOC101515651</name>
</gene>
<dbReference type="KEGG" id="cam:101515651"/>
<evidence type="ECO:0000256" key="3">
    <source>
        <dbReference type="ARBA" id="ARBA00023163"/>
    </source>
</evidence>
<name>A0A1S2Z5Q3_CICAR</name>
<dbReference type="AlphaFoldDB" id="A0A1S2Z5Q3"/>
<evidence type="ECO:0000256" key="1">
    <source>
        <dbReference type="ARBA" id="ARBA00004123"/>
    </source>
</evidence>
<proteinExistence type="predicted"/>
<dbReference type="SUPFAM" id="SSF47459">
    <property type="entry name" value="HLH, helix-loop-helix DNA-binding domain"/>
    <property type="match status" value="1"/>
</dbReference>
<dbReference type="GO" id="GO:0005634">
    <property type="term" value="C:nucleus"/>
    <property type="evidence" value="ECO:0007669"/>
    <property type="project" value="UniProtKB-SubCell"/>
</dbReference>
<keyword evidence="4" id="KW-0539">Nucleus</keyword>
<evidence type="ECO:0000256" key="5">
    <source>
        <dbReference type="SAM" id="Coils"/>
    </source>
</evidence>
<evidence type="ECO:0000256" key="4">
    <source>
        <dbReference type="ARBA" id="ARBA00023242"/>
    </source>
</evidence>
<dbReference type="PANTHER" id="PTHR45959:SF8">
    <property type="entry name" value="PROTEIN, PUTATIVE-RELATED"/>
    <property type="match status" value="1"/>
</dbReference>
<sequence>MEESWENFHLPTDQLDCGDDYFIDNCDNINTDGDDFLREILLQTPQTFSSESEISEYSFQQVQNDSVTVNVNGVVEVVGNMVKSNSSNSIVSQKQEDLNPKKVPPRRCSLPKTYILSFDNSTMIPATPEPCLDFEGKRDSPLVSNKRSQETKNGERKTNERNGVKRPRSGSQTVDHIMAERKRRQELTERFIALSATIPGLSKTDKASILRAAIDYVKQLQERVNELEKEDKNVGVASVMVLKKTNLCGNNDNEDTNSCETNCDDDCNNILPEIEARVMGKEVLIEIHCKKQNGIELKLLNHLENLQLFVTGSSVLPFGKSAISITIIGQMSEGYKVTGNDLVKSIRKVLLKPQMVCGSDPY</sequence>
<protein>
    <submittedName>
        <fullName evidence="9">Transcription factor bHLH18-like</fullName>
    </submittedName>
</protein>
<dbReference type="GeneID" id="101515651"/>
<dbReference type="eggNOG" id="ENOG502QWBY">
    <property type="taxonomic scope" value="Eukaryota"/>
</dbReference>
<evidence type="ECO:0000259" key="7">
    <source>
        <dbReference type="PROSITE" id="PS50888"/>
    </source>
</evidence>
<evidence type="ECO:0000256" key="2">
    <source>
        <dbReference type="ARBA" id="ARBA00023015"/>
    </source>
</evidence>
<keyword evidence="3" id="KW-0804">Transcription</keyword>
<dbReference type="GO" id="GO:0046983">
    <property type="term" value="F:protein dimerization activity"/>
    <property type="evidence" value="ECO:0007669"/>
    <property type="project" value="InterPro"/>
</dbReference>
<keyword evidence="8" id="KW-1185">Reference proteome</keyword>
<evidence type="ECO:0000313" key="9">
    <source>
        <dbReference type="RefSeq" id="XP_004515539.1"/>
    </source>
</evidence>
<dbReference type="InterPro" id="IPR052610">
    <property type="entry name" value="bHLH_transcription_regulator"/>
</dbReference>
<dbReference type="InterPro" id="IPR011598">
    <property type="entry name" value="bHLH_dom"/>
</dbReference>
<evidence type="ECO:0000256" key="6">
    <source>
        <dbReference type="SAM" id="MobiDB-lite"/>
    </source>
</evidence>
<feature type="domain" description="BHLH" evidence="7">
    <location>
        <begin position="171"/>
        <end position="220"/>
    </location>
</feature>
<dbReference type="Gene3D" id="4.10.280.10">
    <property type="entry name" value="Helix-loop-helix DNA-binding domain"/>
    <property type="match status" value="1"/>
</dbReference>
<dbReference type="PANTHER" id="PTHR45959">
    <property type="entry name" value="BHLH TRANSCRIPTION FACTOR"/>
    <property type="match status" value="1"/>
</dbReference>
<keyword evidence="5" id="KW-0175">Coiled coil</keyword>
<keyword evidence="2" id="KW-0805">Transcription regulation</keyword>
<organism evidence="8 9">
    <name type="scientific">Cicer arietinum</name>
    <name type="common">Chickpea</name>
    <name type="synonym">Garbanzo</name>
    <dbReference type="NCBI Taxonomy" id="3827"/>
    <lineage>
        <taxon>Eukaryota</taxon>
        <taxon>Viridiplantae</taxon>
        <taxon>Streptophyta</taxon>
        <taxon>Embryophyta</taxon>
        <taxon>Tracheophyta</taxon>
        <taxon>Spermatophyta</taxon>
        <taxon>Magnoliopsida</taxon>
        <taxon>eudicotyledons</taxon>
        <taxon>Gunneridae</taxon>
        <taxon>Pentapetalae</taxon>
        <taxon>rosids</taxon>
        <taxon>fabids</taxon>
        <taxon>Fabales</taxon>
        <taxon>Fabaceae</taxon>
        <taxon>Papilionoideae</taxon>
        <taxon>50 kb inversion clade</taxon>
        <taxon>NPAAA clade</taxon>
        <taxon>Hologalegina</taxon>
        <taxon>IRL clade</taxon>
        <taxon>Cicereae</taxon>
        <taxon>Cicer</taxon>
    </lineage>
</organism>
<comment type="subcellular location">
    <subcellularLocation>
        <location evidence="1">Nucleus</location>
    </subcellularLocation>
</comment>
<feature type="region of interest" description="Disordered" evidence="6">
    <location>
        <begin position="130"/>
        <end position="174"/>
    </location>
</feature>
<dbReference type="PROSITE" id="PS50888">
    <property type="entry name" value="BHLH"/>
    <property type="match status" value="1"/>
</dbReference>
<dbReference type="OrthoDB" id="690068at2759"/>
<dbReference type="InterPro" id="IPR036638">
    <property type="entry name" value="HLH_DNA-bd_sf"/>
</dbReference>
<reference evidence="9" key="1">
    <citation type="submission" date="2025-08" db="UniProtKB">
        <authorList>
            <consortium name="RefSeq"/>
        </authorList>
    </citation>
    <scope>IDENTIFICATION</scope>
    <source>
        <tissue evidence="9">Etiolated seedlings</tissue>
    </source>
</reference>
<evidence type="ECO:0000313" key="8">
    <source>
        <dbReference type="Proteomes" id="UP000087171"/>
    </source>
</evidence>
<dbReference type="Proteomes" id="UP000087171">
    <property type="component" value="Unplaced"/>
</dbReference>
<feature type="compositionally biased region" description="Basic and acidic residues" evidence="6">
    <location>
        <begin position="147"/>
        <end position="163"/>
    </location>
</feature>
<feature type="region of interest" description="Disordered" evidence="6">
    <location>
        <begin position="85"/>
        <end position="105"/>
    </location>
</feature>
<dbReference type="RefSeq" id="XP_004515539.1">
    <property type="nucleotide sequence ID" value="XM_004515482.3"/>
</dbReference>
<dbReference type="PaxDb" id="3827-XP_004515539.1"/>
<feature type="coiled-coil region" evidence="5">
    <location>
        <begin position="210"/>
        <end position="237"/>
    </location>
</feature>
<dbReference type="STRING" id="3827.A0A1S2Z5Q3"/>
<dbReference type="Pfam" id="PF00010">
    <property type="entry name" value="HLH"/>
    <property type="match status" value="1"/>
</dbReference>